<feature type="domain" description="Reverse transcriptase" evidence="1">
    <location>
        <begin position="87"/>
        <end position="264"/>
    </location>
</feature>
<dbReference type="EMBL" id="OV651825">
    <property type="protein sequence ID" value="CAH1102642.1"/>
    <property type="molecule type" value="Genomic_DNA"/>
</dbReference>
<dbReference type="InterPro" id="IPR000477">
    <property type="entry name" value="RT_dom"/>
</dbReference>
<keyword evidence="3" id="KW-1185">Reference proteome</keyword>
<evidence type="ECO:0000313" key="3">
    <source>
        <dbReference type="Proteomes" id="UP001153636"/>
    </source>
</evidence>
<dbReference type="InterPro" id="IPR043502">
    <property type="entry name" value="DNA/RNA_pol_sf"/>
</dbReference>
<sequence length="264" mass="30549">MANYCHNYFSKIGIDMATKINSVDDFLIRYPPLINSMALNPVNKNELIEHINLLKNNSAPGIDGITSRMLKNDHRYIIEPLMHIINLIFTTGKIPEELKISIINPVFKNGSKKDVSNYRPISLITNFAKMFEKCLKKRLYEYLIDKKILNVKQFGFQKGISTCDAMYELIFNIKNSLENENKNISIFIDLAKAFDTVPHKQLLNVLEHYGIRGLVLKIFENYLHERTQIVKIRNEFSNPVKIQIGVPHELSLVQFFLSSILTLF</sequence>
<dbReference type="GO" id="GO:0071897">
    <property type="term" value="P:DNA biosynthetic process"/>
    <property type="evidence" value="ECO:0007669"/>
    <property type="project" value="UniProtKB-ARBA"/>
</dbReference>
<reference evidence="2" key="1">
    <citation type="submission" date="2022-01" db="EMBL/GenBank/DDBJ databases">
        <authorList>
            <person name="King R."/>
        </authorList>
    </citation>
    <scope>NUCLEOTIDE SEQUENCE</scope>
</reference>
<name>A0A9P0CFN5_9CUCU</name>
<dbReference type="AlphaFoldDB" id="A0A9P0CFN5"/>
<proteinExistence type="predicted"/>
<gene>
    <name evidence="2" type="ORF">PSYICH_LOCUS3647</name>
</gene>
<dbReference type="PROSITE" id="PS50878">
    <property type="entry name" value="RT_POL"/>
    <property type="match status" value="1"/>
</dbReference>
<dbReference type="SUPFAM" id="SSF56672">
    <property type="entry name" value="DNA/RNA polymerases"/>
    <property type="match status" value="1"/>
</dbReference>
<dbReference type="OrthoDB" id="6778366at2759"/>
<dbReference type="Pfam" id="PF00078">
    <property type="entry name" value="RVT_1"/>
    <property type="match status" value="1"/>
</dbReference>
<protein>
    <recommendedName>
        <fullName evidence="1">Reverse transcriptase domain-containing protein</fullName>
    </recommendedName>
</protein>
<organism evidence="2 3">
    <name type="scientific">Psylliodes chrysocephalus</name>
    <dbReference type="NCBI Taxonomy" id="3402493"/>
    <lineage>
        <taxon>Eukaryota</taxon>
        <taxon>Metazoa</taxon>
        <taxon>Ecdysozoa</taxon>
        <taxon>Arthropoda</taxon>
        <taxon>Hexapoda</taxon>
        <taxon>Insecta</taxon>
        <taxon>Pterygota</taxon>
        <taxon>Neoptera</taxon>
        <taxon>Endopterygota</taxon>
        <taxon>Coleoptera</taxon>
        <taxon>Polyphaga</taxon>
        <taxon>Cucujiformia</taxon>
        <taxon>Chrysomeloidea</taxon>
        <taxon>Chrysomelidae</taxon>
        <taxon>Galerucinae</taxon>
        <taxon>Alticini</taxon>
        <taxon>Psylliodes</taxon>
    </lineage>
</organism>
<evidence type="ECO:0000259" key="1">
    <source>
        <dbReference type="PROSITE" id="PS50878"/>
    </source>
</evidence>
<evidence type="ECO:0000313" key="2">
    <source>
        <dbReference type="EMBL" id="CAH1102642.1"/>
    </source>
</evidence>
<dbReference type="Proteomes" id="UP001153636">
    <property type="component" value="Chromosome 13"/>
</dbReference>
<dbReference type="PANTHER" id="PTHR19446">
    <property type="entry name" value="REVERSE TRANSCRIPTASES"/>
    <property type="match status" value="1"/>
</dbReference>
<accession>A0A9P0CFN5</accession>